<feature type="compositionally biased region" description="Low complexity" evidence="1">
    <location>
        <begin position="110"/>
        <end position="134"/>
    </location>
</feature>
<proteinExistence type="predicted"/>
<dbReference type="EMBL" id="JARKIB010000161">
    <property type="protein sequence ID" value="KAJ7730181.1"/>
    <property type="molecule type" value="Genomic_DNA"/>
</dbReference>
<feature type="region of interest" description="Disordered" evidence="1">
    <location>
        <begin position="59"/>
        <end position="82"/>
    </location>
</feature>
<reference evidence="2" key="1">
    <citation type="submission" date="2023-03" db="EMBL/GenBank/DDBJ databases">
        <title>Massive genome expansion in bonnet fungi (Mycena s.s.) driven by repeated elements and novel gene families across ecological guilds.</title>
        <authorList>
            <consortium name="Lawrence Berkeley National Laboratory"/>
            <person name="Harder C.B."/>
            <person name="Miyauchi S."/>
            <person name="Viragh M."/>
            <person name="Kuo A."/>
            <person name="Thoen E."/>
            <person name="Andreopoulos B."/>
            <person name="Lu D."/>
            <person name="Skrede I."/>
            <person name="Drula E."/>
            <person name="Henrissat B."/>
            <person name="Morin E."/>
            <person name="Kohler A."/>
            <person name="Barry K."/>
            <person name="LaButti K."/>
            <person name="Morin E."/>
            <person name="Salamov A."/>
            <person name="Lipzen A."/>
            <person name="Mereny Z."/>
            <person name="Hegedus B."/>
            <person name="Baldrian P."/>
            <person name="Stursova M."/>
            <person name="Weitz H."/>
            <person name="Taylor A."/>
            <person name="Grigoriev I.V."/>
            <person name="Nagy L.G."/>
            <person name="Martin F."/>
            <person name="Kauserud H."/>
        </authorList>
    </citation>
    <scope>NUCLEOTIDE SEQUENCE</scope>
    <source>
        <strain evidence="2">CBHHK182m</strain>
    </source>
</reference>
<name>A0AAD7MRQ7_9AGAR</name>
<accession>A0AAD7MRQ7</accession>
<organism evidence="2 3">
    <name type="scientific">Mycena metata</name>
    <dbReference type="NCBI Taxonomy" id="1033252"/>
    <lineage>
        <taxon>Eukaryota</taxon>
        <taxon>Fungi</taxon>
        <taxon>Dikarya</taxon>
        <taxon>Basidiomycota</taxon>
        <taxon>Agaricomycotina</taxon>
        <taxon>Agaricomycetes</taxon>
        <taxon>Agaricomycetidae</taxon>
        <taxon>Agaricales</taxon>
        <taxon>Marasmiineae</taxon>
        <taxon>Mycenaceae</taxon>
        <taxon>Mycena</taxon>
    </lineage>
</organism>
<feature type="compositionally biased region" description="Polar residues" evidence="1">
    <location>
        <begin position="59"/>
        <end position="71"/>
    </location>
</feature>
<evidence type="ECO:0000313" key="2">
    <source>
        <dbReference type="EMBL" id="KAJ7730181.1"/>
    </source>
</evidence>
<comment type="caution">
    <text evidence="2">The sequence shown here is derived from an EMBL/GenBank/DDBJ whole genome shotgun (WGS) entry which is preliminary data.</text>
</comment>
<evidence type="ECO:0000256" key="1">
    <source>
        <dbReference type="SAM" id="MobiDB-lite"/>
    </source>
</evidence>
<keyword evidence="3" id="KW-1185">Reference proteome</keyword>
<protein>
    <submittedName>
        <fullName evidence="2">Uncharacterized protein</fullName>
    </submittedName>
</protein>
<gene>
    <name evidence="2" type="ORF">B0H16DRAFT_1585665</name>
</gene>
<dbReference type="AlphaFoldDB" id="A0AAD7MRQ7"/>
<feature type="region of interest" description="Disordered" evidence="1">
    <location>
        <begin position="110"/>
        <end position="167"/>
    </location>
</feature>
<sequence length="200" mass="21339">MAMRWIIAQCELMSSLCRKAYRICANARRGMVDIILRTNARMLSRSLSDKISLRTSHNSICSSCPRVSSNPEPAPQDSVSSSGAIISSNSRIISSRLIMSIRSLSSSNAFHSSSSSGSNSPSSSSESSSSLISSPMGEPWVGEDMWYNGGVSSTSSPSSHTGSSTSMDVPSAASFASFALAVRRRGGDIDLDRRRGLPCW</sequence>
<evidence type="ECO:0000313" key="3">
    <source>
        <dbReference type="Proteomes" id="UP001215598"/>
    </source>
</evidence>
<dbReference type="Proteomes" id="UP001215598">
    <property type="component" value="Unassembled WGS sequence"/>
</dbReference>
<feature type="compositionally biased region" description="Low complexity" evidence="1">
    <location>
        <begin position="149"/>
        <end position="167"/>
    </location>
</feature>